<dbReference type="PANTHER" id="PTHR18964">
    <property type="entry name" value="ROK (REPRESSOR, ORF, KINASE) FAMILY"/>
    <property type="match status" value="1"/>
</dbReference>
<dbReference type="InterPro" id="IPR000835">
    <property type="entry name" value="HTH_MarR-typ"/>
</dbReference>
<name>A0A895XL51_9ACTN</name>
<dbReference type="SUPFAM" id="SSF53067">
    <property type="entry name" value="Actin-like ATPase domain"/>
    <property type="match status" value="1"/>
</dbReference>
<dbReference type="EMBL" id="CP070496">
    <property type="protein sequence ID" value="QSB04283.1"/>
    <property type="molecule type" value="Genomic_DNA"/>
</dbReference>
<dbReference type="InterPro" id="IPR011991">
    <property type="entry name" value="ArsR-like_HTH"/>
</dbReference>
<gene>
    <name evidence="3" type="ORF">JQS30_10775</name>
</gene>
<evidence type="ECO:0000256" key="1">
    <source>
        <dbReference type="ARBA" id="ARBA00006479"/>
    </source>
</evidence>
<dbReference type="InterPro" id="IPR036390">
    <property type="entry name" value="WH_DNA-bd_sf"/>
</dbReference>
<evidence type="ECO:0000259" key="2">
    <source>
        <dbReference type="Pfam" id="PF12802"/>
    </source>
</evidence>
<dbReference type="RefSeq" id="WP_213170281.1">
    <property type="nucleotide sequence ID" value="NZ_CP070496.1"/>
</dbReference>
<proteinExistence type="inferred from homology"/>
<evidence type="ECO:0000313" key="4">
    <source>
        <dbReference type="Proteomes" id="UP000662939"/>
    </source>
</evidence>
<comment type="similarity">
    <text evidence="1">Belongs to the ROK (NagC/XylR) family.</text>
</comment>
<evidence type="ECO:0000313" key="3">
    <source>
        <dbReference type="EMBL" id="QSB04283.1"/>
    </source>
</evidence>
<dbReference type="InterPro" id="IPR043129">
    <property type="entry name" value="ATPase_NBD"/>
</dbReference>
<dbReference type="Proteomes" id="UP000662939">
    <property type="component" value="Chromosome"/>
</dbReference>
<keyword evidence="4" id="KW-1185">Reference proteome</keyword>
<protein>
    <submittedName>
        <fullName evidence="3">ROK family transcriptional regulator</fullName>
    </submittedName>
</protein>
<dbReference type="CDD" id="cd00090">
    <property type="entry name" value="HTH_ARSR"/>
    <property type="match status" value="1"/>
</dbReference>
<dbReference type="GO" id="GO:0003700">
    <property type="term" value="F:DNA-binding transcription factor activity"/>
    <property type="evidence" value="ECO:0007669"/>
    <property type="project" value="InterPro"/>
</dbReference>
<dbReference type="Gene3D" id="1.10.10.10">
    <property type="entry name" value="Winged helix-like DNA-binding domain superfamily/Winged helix DNA-binding domain"/>
    <property type="match status" value="1"/>
</dbReference>
<dbReference type="AlphaFoldDB" id="A0A895XL51"/>
<sequence length="390" mass="40838">MNKGRKPGVPKLLRVLNDKAALRLLLEEGPQTRTQLAERTSMSKVTASQMVERLENRGLVKAVGTKSGGRGPNASLYAAVGSYAYVVGIEVGPEHVRAACADFTGQIIGRATLSTEENSGPAAVVKQLVDEAVTDAGIDPGDLHRVVVGTPGVIDPKSGDVGFSWDLPNWHAGIREELRRTLHVPVSIENDVNLGAVAEQRFGAGRGVDDFVYAWFGRGLGFGVILGGRFYRGATGAAGEAGFLPVSGVELSHTEVQSRTEKGSFQMVAGGEAIIEIGRKYGFTGSTPEGIVTQALENGDLGRECLSEIATRVALGVASACIVLDPSRVILGGPVGYAGGESLASQVAEATTRIAPVSPNVQPGEVSQDPVIRGGIRVGLDKVEETLFED</sequence>
<dbReference type="Pfam" id="PF00480">
    <property type="entry name" value="ROK"/>
    <property type="match status" value="1"/>
</dbReference>
<dbReference type="Gene3D" id="3.30.420.40">
    <property type="match status" value="2"/>
</dbReference>
<accession>A0A895XL51</accession>
<feature type="domain" description="HTH marR-type" evidence="2">
    <location>
        <begin position="20"/>
        <end position="70"/>
    </location>
</feature>
<organism evidence="3 4">
    <name type="scientific">Natronoglycomyces albus</name>
    <dbReference type="NCBI Taxonomy" id="2811108"/>
    <lineage>
        <taxon>Bacteria</taxon>
        <taxon>Bacillati</taxon>
        <taxon>Actinomycetota</taxon>
        <taxon>Actinomycetes</taxon>
        <taxon>Glycomycetales</taxon>
        <taxon>Glycomycetaceae</taxon>
        <taxon>Natronoglycomyces</taxon>
    </lineage>
</organism>
<reference evidence="3" key="1">
    <citation type="submission" date="2021-02" db="EMBL/GenBank/DDBJ databases">
        <title>Natronoglycomyces albus gen. nov., sp. nov, a haloalkaliphilic actinobacterium from a soda solonchak soil.</title>
        <authorList>
            <person name="Sorokin D.Y."/>
            <person name="Khijniak T.V."/>
            <person name="Zakharycheva A.P."/>
            <person name="Boueva O.V."/>
            <person name="Ariskina E.V."/>
            <person name="Hahnke R.L."/>
            <person name="Bunk B."/>
            <person name="Sproer C."/>
            <person name="Schumann P."/>
            <person name="Evtushenko L.I."/>
            <person name="Kublanov I.V."/>
        </authorList>
    </citation>
    <scope>NUCLEOTIDE SEQUENCE</scope>
    <source>
        <strain evidence="3">DSM 106290</strain>
    </source>
</reference>
<dbReference type="KEGG" id="nav:JQS30_10775"/>
<dbReference type="InterPro" id="IPR036388">
    <property type="entry name" value="WH-like_DNA-bd_sf"/>
</dbReference>
<dbReference type="PANTHER" id="PTHR18964:SF149">
    <property type="entry name" value="BIFUNCTIONAL UDP-N-ACETYLGLUCOSAMINE 2-EPIMERASE_N-ACETYLMANNOSAMINE KINASE"/>
    <property type="match status" value="1"/>
</dbReference>
<dbReference type="SUPFAM" id="SSF46785">
    <property type="entry name" value="Winged helix' DNA-binding domain"/>
    <property type="match status" value="1"/>
</dbReference>
<dbReference type="Pfam" id="PF12802">
    <property type="entry name" value="MarR_2"/>
    <property type="match status" value="1"/>
</dbReference>
<dbReference type="InterPro" id="IPR000600">
    <property type="entry name" value="ROK"/>
</dbReference>